<dbReference type="AlphaFoldDB" id="A0A839IW46"/>
<dbReference type="InterPro" id="IPR036390">
    <property type="entry name" value="WH_DNA-bd_sf"/>
</dbReference>
<organism evidence="4 5">
    <name type="scientific">Oceanospirillum sediminis</name>
    <dbReference type="NCBI Taxonomy" id="2760088"/>
    <lineage>
        <taxon>Bacteria</taxon>
        <taxon>Pseudomonadati</taxon>
        <taxon>Pseudomonadota</taxon>
        <taxon>Gammaproteobacteria</taxon>
        <taxon>Oceanospirillales</taxon>
        <taxon>Oceanospirillaceae</taxon>
        <taxon>Oceanospirillum</taxon>
    </lineage>
</organism>
<dbReference type="InterPro" id="IPR000525">
    <property type="entry name" value="Initiator_Rep_WH1"/>
</dbReference>
<comment type="similarity">
    <text evidence="1">Belongs to the initiator RepB protein family.</text>
</comment>
<protein>
    <submittedName>
        <fullName evidence="4">Replication initiation protein</fullName>
    </submittedName>
</protein>
<keyword evidence="5" id="KW-1185">Reference proteome</keyword>
<dbReference type="Gene3D" id="1.10.10.10">
    <property type="entry name" value="Winged helix-like DNA-binding domain superfamily/Winged helix DNA-binding domain"/>
    <property type="match status" value="2"/>
</dbReference>
<dbReference type="GO" id="GO:0006270">
    <property type="term" value="P:DNA replication initiation"/>
    <property type="evidence" value="ECO:0007669"/>
    <property type="project" value="InterPro"/>
</dbReference>
<feature type="region of interest" description="Disordered" evidence="2">
    <location>
        <begin position="231"/>
        <end position="265"/>
    </location>
</feature>
<feature type="domain" description="Initiator Rep protein WH1" evidence="3">
    <location>
        <begin position="6"/>
        <end position="155"/>
    </location>
</feature>
<sequence>MSNEVVYKSNALIQACYRLSVQEQRIILSAISQVRRDCTPTDEVMYSVSAQTLSELTGSSVKHTYQEIKKAALRLKRREIWIKENPNGEGLKANTMVTGWVQTISYIDSEGRVELRFNKDILPYLTELQSQFTSYRLKNVIQMTSSYGIRFYELLIQWKGKQLLELEIEWLKEAFQIQDSYPRISDFKKWVLEPALKDINNNSDLQVSYTQRKTGRKITHLIFKIKSQKVSKKDKEAKAPVHSPDLPPITKPEPNRSERTKSAKDVALKALEQMKLGLTDA</sequence>
<dbReference type="Pfam" id="PF01051">
    <property type="entry name" value="Rep3_N"/>
    <property type="match status" value="1"/>
</dbReference>
<dbReference type="EMBL" id="JACJFM010000062">
    <property type="protein sequence ID" value="MBB1489585.1"/>
    <property type="molecule type" value="Genomic_DNA"/>
</dbReference>
<dbReference type="InterPro" id="IPR036388">
    <property type="entry name" value="WH-like_DNA-bd_sf"/>
</dbReference>
<evidence type="ECO:0000259" key="3">
    <source>
        <dbReference type="Pfam" id="PF01051"/>
    </source>
</evidence>
<accession>A0A839IW46</accession>
<dbReference type="Pfam" id="PF21205">
    <property type="entry name" value="Rep3_C"/>
    <property type="match status" value="1"/>
</dbReference>
<evidence type="ECO:0000256" key="2">
    <source>
        <dbReference type="SAM" id="MobiDB-lite"/>
    </source>
</evidence>
<proteinExistence type="inferred from homology"/>
<dbReference type="GO" id="GO:0003887">
    <property type="term" value="F:DNA-directed DNA polymerase activity"/>
    <property type="evidence" value="ECO:0007669"/>
    <property type="project" value="InterPro"/>
</dbReference>
<gene>
    <name evidence="4" type="ORF">H4O21_23525</name>
</gene>
<dbReference type="RefSeq" id="WP_182812118.1">
    <property type="nucleotide sequence ID" value="NZ_JACJFM010000062.1"/>
</dbReference>
<feature type="compositionally biased region" description="Basic and acidic residues" evidence="2">
    <location>
        <begin position="253"/>
        <end position="265"/>
    </location>
</feature>
<dbReference type="SUPFAM" id="SSF46785">
    <property type="entry name" value="Winged helix' DNA-binding domain"/>
    <property type="match status" value="2"/>
</dbReference>
<reference evidence="4 5" key="1">
    <citation type="submission" date="2020-08" db="EMBL/GenBank/DDBJ databases">
        <title>Oceanospirillum sp. nov. isolated from marine sediment.</title>
        <authorList>
            <person name="Ji X."/>
        </authorList>
    </citation>
    <scope>NUCLEOTIDE SEQUENCE [LARGE SCALE GENOMIC DNA]</scope>
    <source>
        <strain evidence="4 5">D5</strain>
    </source>
</reference>
<evidence type="ECO:0000256" key="1">
    <source>
        <dbReference type="ARBA" id="ARBA00038283"/>
    </source>
</evidence>
<comment type="caution">
    <text evidence="4">The sequence shown here is derived from an EMBL/GenBank/DDBJ whole genome shotgun (WGS) entry which is preliminary data.</text>
</comment>
<name>A0A839IW46_9GAMM</name>
<dbReference type="Proteomes" id="UP000565262">
    <property type="component" value="Unassembled WGS sequence"/>
</dbReference>
<evidence type="ECO:0000313" key="4">
    <source>
        <dbReference type="EMBL" id="MBB1489585.1"/>
    </source>
</evidence>
<evidence type="ECO:0000313" key="5">
    <source>
        <dbReference type="Proteomes" id="UP000565262"/>
    </source>
</evidence>